<feature type="domain" description="DUF4142" evidence="1">
    <location>
        <begin position="2"/>
        <end position="131"/>
    </location>
</feature>
<dbReference type="PANTHER" id="PTHR38593:SF1">
    <property type="entry name" value="BLR2558 PROTEIN"/>
    <property type="match status" value="1"/>
</dbReference>
<proteinExistence type="predicted"/>
<organism evidence="2 3">
    <name type="scientific">Lichenicola cladoniae</name>
    <dbReference type="NCBI Taxonomy" id="1484109"/>
    <lineage>
        <taxon>Bacteria</taxon>
        <taxon>Pseudomonadati</taxon>
        <taxon>Pseudomonadota</taxon>
        <taxon>Alphaproteobacteria</taxon>
        <taxon>Acetobacterales</taxon>
        <taxon>Acetobacteraceae</taxon>
        <taxon>Lichenicola</taxon>
    </lineage>
</organism>
<dbReference type="Pfam" id="PF13628">
    <property type="entry name" value="DUF4142"/>
    <property type="match status" value="1"/>
</dbReference>
<evidence type="ECO:0000313" key="2">
    <source>
        <dbReference type="EMBL" id="QKE89250.1"/>
    </source>
</evidence>
<evidence type="ECO:0000313" key="3">
    <source>
        <dbReference type="Proteomes" id="UP000500767"/>
    </source>
</evidence>
<dbReference type="EMBL" id="CP053708">
    <property type="protein sequence ID" value="QKE89250.1"/>
    <property type="molecule type" value="Genomic_DNA"/>
</dbReference>
<dbReference type="PANTHER" id="PTHR38593">
    <property type="entry name" value="BLR2558 PROTEIN"/>
    <property type="match status" value="1"/>
</dbReference>
<dbReference type="InterPro" id="IPR012347">
    <property type="entry name" value="Ferritin-like"/>
</dbReference>
<keyword evidence="3" id="KW-1185">Reference proteome</keyword>
<accession>A0A6M8HLN8</accession>
<name>A0A6M8HLN8_9PROT</name>
<reference evidence="2 3" key="1">
    <citation type="journal article" date="2014" name="World J. Microbiol. Biotechnol.">
        <title>Biodiversity and physiological characteristics of Antarctic and Arctic lichens-associated bacteria.</title>
        <authorList>
            <person name="Lee Y.M."/>
            <person name="Kim E.H."/>
            <person name="Lee H.K."/>
            <person name="Hong S.G."/>
        </authorList>
    </citation>
    <scope>NUCLEOTIDE SEQUENCE [LARGE SCALE GENOMIC DNA]</scope>
    <source>
        <strain evidence="2 3">PAMC 26569</strain>
    </source>
</reference>
<gene>
    <name evidence="2" type="ORF">HN018_03655</name>
</gene>
<dbReference type="KEGG" id="lck:HN018_03655"/>
<sequence>MQTAGQDNLAEELAASYASTGARSLAVKTFAFRMMADHANMAIGMRQVATAQGMTVPTSPSDTQIAEITAMSASHGGAFDKAYVAQEITRHKAMLQAYQGEVASGTDPAIKKYASDRLPVVQYNLKAAEALLSQS</sequence>
<dbReference type="Gene3D" id="1.20.1260.10">
    <property type="match status" value="1"/>
</dbReference>
<protein>
    <submittedName>
        <fullName evidence="2">DUF4142 domain-containing protein</fullName>
    </submittedName>
</protein>
<dbReference type="AlphaFoldDB" id="A0A6M8HLN8"/>
<evidence type="ECO:0000259" key="1">
    <source>
        <dbReference type="Pfam" id="PF13628"/>
    </source>
</evidence>
<dbReference type="InterPro" id="IPR025419">
    <property type="entry name" value="DUF4142"/>
</dbReference>
<dbReference type="Proteomes" id="UP000500767">
    <property type="component" value="Chromosome"/>
</dbReference>